<keyword evidence="5" id="KW-0732">Signal</keyword>
<keyword evidence="4" id="KW-0472">Membrane</keyword>
<organism evidence="7 8">
    <name type="scientific">Lithohypha guttulata</name>
    <dbReference type="NCBI Taxonomy" id="1690604"/>
    <lineage>
        <taxon>Eukaryota</taxon>
        <taxon>Fungi</taxon>
        <taxon>Dikarya</taxon>
        <taxon>Ascomycota</taxon>
        <taxon>Pezizomycotina</taxon>
        <taxon>Eurotiomycetes</taxon>
        <taxon>Chaetothyriomycetidae</taxon>
        <taxon>Chaetothyriales</taxon>
        <taxon>Trichomeriaceae</taxon>
        <taxon>Lithohypha</taxon>
    </lineage>
</organism>
<proteinExistence type="predicted"/>
<dbReference type="Pfam" id="PF13813">
    <property type="entry name" value="MBOAT_2"/>
    <property type="match status" value="1"/>
</dbReference>
<evidence type="ECO:0000256" key="3">
    <source>
        <dbReference type="ARBA" id="ARBA00022989"/>
    </source>
</evidence>
<keyword evidence="3" id="KW-1133">Transmembrane helix</keyword>
<keyword evidence="2" id="KW-0812">Transmembrane</keyword>
<accession>A0AAN7TD02</accession>
<sequence length="184" mass="21167">MCLLYHVLAVLFVSLKLDLPQSYPPFNGKVSKCFTVRKVWGYGWHQLLRRPFEVSGNAIARLLCLKKGSLVSRYFRLYWSFFASTCLHLVGSLNLPYSDGGWNTIVFFMVQPLAITLEDAMIAMGRGIGFRNSALTHAIGFLWTFLWFSWSLRYGADTQFLSEYHLVDNVLVVFSPTTWWFGEV</sequence>
<dbReference type="EMBL" id="JAVRRJ010000001">
    <property type="protein sequence ID" value="KAK5090824.1"/>
    <property type="molecule type" value="Genomic_DNA"/>
</dbReference>
<evidence type="ECO:0000256" key="1">
    <source>
        <dbReference type="ARBA" id="ARBA00004141"/>
    </source>
</evidence>
<comment type="caution">
    <text evidence="7">The sequence shown here is derived from an EMBL/GenBank/DDBJ whole genome shotgun (WGS) entry which is preliminary data.</text>
</comment>
<dbReference type="Proteomes" id="UP001309876">
    <property type="component" value="Unassembled WGS sequence"/>
</dbReference>
<reference evidence="7 8" key="1">
    <citation type="submission" date="2023-08" db="EMBL/GenBank/DDBJ databases">
        <title>Black Yeasts Isolated from many extreme environments.</title>
        <authorList>
            <person name="Coleine C."/>
            <person name="Stajich J.E."/>
            <person name="Selbmann L."/>
        </authorList>
    </citation>
    <scope>NUCLEOTIDE SEQUENCE [LARGE SCALE GENOMIC DNA]</scope>
    <source>
        <strain evidence="7 8">CCFEE 5910</strain>
    </source>
</reference>
<evidence type="ECO:0000256" key="2">
    <source>
        <dbReference type="ARBA" id="ARBA00022692"/>
    </source>
</evidence>
<dbReference type="GO" id="GO:0016020">
    <property type="term" value="C:membrane"/>
    <property type="evidence" value="ECO:0007669"/>
    <property type="project" value="UniProtKB-SubCell"/>
</dbReference>
<feature type="signal peptide" evidence="5">
    <location>
        <begin position="1"/>
        <end position="22"/>
    </location>
</feature>
<evidence type="ECO:0000256" key="4">
    <source>
        <dbReference type="ARBA" id="ARBA00023136"/>
    </source>
</evidence>
<dbReference type="InterPro" id="IPR032805">
    <property type="entry name" value="Wax_synthase_dom"/>
</dbReference>
<dbReference type="AlphaFoldDB" id="A0AAN7TD02"/>
<gene>
    <name evidence="7" type="ORF">LTR05_001001</name>
</gene>
<comment type="subcellular location">
    <subcellularLocation>
        <location evidence="1">Membrane</location>
        <topology evidence="1">Multi-pass membrane protein</topology>
    </subcellularLocation>
</comment>
<evidence type="ECO:0000313" key="8">
    <source>
        <dbReference type="Proteomes" id="UP001309876"/>
    </source>
</evidence>
<feature type="domain" description="Wax synthase" evidence="6">
    <location>
        <begin position="23"/>
        <end position="109"/>
    </location>
</feature>
<evidence type="ECO:0000313" key="7">
    <source>
        <dbReference type="EMBL" id="KAK5090824.1"/>
    </source>
</evidence>
<keyword evidence="8" id="KW-1185">Reference proteome</keyword>
<evidence type="ECO:0000256" key="5">
    <source>
        <dbReference type="SAM" id="SignalP"/>
    </source>
</evidence>
<feature type="chain" id="PRO_5043000836" description="Wax synthase domain-containing protein" evidence="5">
    <location>
        <begin position="23"/>
        <end position="184"/>
    </location>
</feature>
<protein>
    <recommendedName>
        <fullName evidence="6">Wax synthase domain-containing protein</fullName>
    </recommendedName>
</protein>
<name>A0AAN7TD02_9EURO</name>
<evidence type="ECO:0000259" key="6">
    <source>
        <dbReference type="Pfam" id="PF13813"/>
    </source>
</evidence>